<dbReference type="PANTHER" id="PTHR45011:SF1">
    <property type="entry name" value="DAP3-BINDING CELL DEATH ENHANCER 1"/>
    <property type="match status" value="1"/>
</dbReference>
<evidence type="ECO:0008006" key="4">
    <source>
        <dbReference type="Google" id="ProtNLM"/>
    </source>
</evidence>
<dbReference type="Pfam" id="PF08238">
    <property type="entry name" value="Sel1"/>
    <property type="match status" value="4"/>
</dbReference>
<comment type="caution">
    <text evidence="2">The sequence shown here is derived from an EMBL/GenBank/DDBJ whole genome shotgun (WGS) entry which is preliminary data.</text>
</comment>
<dbReference type="SMART" id="SM00671">
    <property type="entry name" value="SEL1"/>
    <property type="match status" value="4"/>
</dbReference>
<dbReference type="Proteomes" id="UP001157186">
    <property type="component" value="Unassembled WGS sequence"/>
</dbReference>
<dbReference type="Gene3D" id="1.25.40.10">
    <property type="entry name" value="Tetratricopeptide repeat domain"/>
    <property type="match status" value="1"/>
</dbReference>
<dbReference type="SUPFAM" id="SSF81901">
    <property type="entry name" value="HCP-like"/>
    <property type="match status" value="1"/>
</dbReference>
<evidence type="ECO:0000256" key="1">
    <source>
        <dbReference type="SAM" id="SignalP"/>
    </source>
</evidence>
<dbReference type="EMBL" id="BSST01000001">
    <property type="protein sequence ID" value="GLX78779.1"/>
    <property type="molecule type" value="Genomic_DNA"/>
</dbReference>
<dbReference type="PANTHER" id="PTHR45011">
    <property type="entry name" value="DAP3-BINDING CELL DEATH ENHANCER 1"/>
    <property type="match status" value="1"/>
</dbReference>
<accession>A0ABQ6GT15</accession>
<feature type="signal peptide" evidence="1">
    <location>
        <begin position="1"/>
        <end position="22"/>
    </location>
</feature>
<proteinExistence type="predicted"/>
<dbReference type="InterPro" id="IPR052748">
    <property type="entry name" value="ISR_Activator"/>
</dbReference>
<sequence length="306" mass="33963">MQTIKFTIVSIFCIVFSAQLFAVEVFSCDSADCKSQFKQYKKFAKNGSPDAQEILAYLYLNGYGVEADPGKASRWFKKAANQGQTGAKASLAYMYIRGQGKKQDVERGINMLAELANDKVHQAALQLGLLFAQGQYIQQDYKLAEQWLMQAIAGGNQKAIYLLGLIYEYGLSGQVKLEDAKMLYQHIAANNQEAAARLQYLANVDSTKALADAKMVDIFNLSNDDPDIERIEVVNNIDTFLTDNLAFIESQGIYTSSSTGSRIKGKRCNDNVNCKAAINAQDKFNIINFWQGLNTIKPHVRTGGLQ</sequence>
<dbReference type="RefSeq" id="WP_284244648.1">
    <property type="nucleotide sequence ID" value="NZ_BSST01000001.1"/>
</dbReference>
<dbReference type="InterPro" id="IPR006597">
    <property type="entry name" value="Sel1-like"/>
</dbReference>
<dbReference type="InterPro" id="IPR011990">
    <property type="entry name" value="TPR-like_helical_dom_sf"/>
</dbReference>
<gene>
    <name evidence="2" type="ORF">tinsulaeT_21190</name>
</gene>
<name>A0ABQ6GT15_9GAMM</name>
<organism evidence="2 3">
    <name type="scientific">Thalassotalea insulae</name>
    <dbReference type="NCBI Taxonomy" id="2056778"/>
    <lineage>
        <taxon>Bacteria</taxon>
        <taxon>Pseudomonadati</taxon>
        <taxon>Pseudomonadota</taxon>
        <taxon>Gammaproteobacteria</taxon>
        <taxon>Alteromonadales</taxon>
        <taxon>Colwelliaceae</taxon>
        <taxon>Thalassotalea</taxon>
    </lineage>
</organism>
<evidence type="ECO:0000313" key="3">
    <source>
        <dbReference type="Proteomes" id="UP001157186"/>
    </source>
</evidence>
<protein>
    <recommendedName>
        <fullName evidence="4">Sel1 repeat family protein</fullName>
    </recommendedName>
</protein>
<feature type="chain" id="PRO_5045206621" description="Sel1 repeat family protein" evidence="1">
    <location>
        <begin position="23"/>
        <end position="306"/>
    </location>
</feature>
<evidence type="ECO:0000313" key="2">
    <source>
        <dbReference type="EMBL" id="GLX78779.1"/>
    </source>
</evidence>
<keyword evidence="1" id="KW-0732">Signal</keyword>
<keyword evidence="3" id="KW-1185">Reference proteome</keyword>
<reference evidence="2 3" key="1">
    <citation type="submission" date="2023-03" db="EMBL/GenBank/DDBJ databases">
        <title>Draft genome sequence of Thalassotalea insulae KCTC 62186T.</title>
        <authorList>
            <person name="Sawabe T."/>
        </authorList>
    </citation>
    <scope>NUCLEOTIDE SEQUENCE [LARGE SCALE GENOMIC DNA]</scope>
    <source>
        <strain evidence="2 3">KCTC 62186</strain>
    </source>
</reference>